<keyword evidence="1" id="KW-0732">Signal</keyword>
<dbReference type="AlphaFoldDB" id="A0A1B1YT72"/>
<organism evidence="2 3">
    <name type="scientific">Immundisolibacter cernigliae</name>
    <dbReference type="NCBI Taxonomy" id="1810504"/>
    <lineage>
        <taxon>Bacteria</taxon>
        <taxon>Pseudomonadati</taxon>
        <taxon>Pseudomonadota</taxon>
        <taxon>Gammaproteobacteria</taxon>
        <taxon>Immundisolibacterales</taxon>
        <taxon>Immundisolibacteraceae</taxon>
        <taxon>Immundisolibacter</taxon>
    </lineage>
</organism>
<reference evidence="3" key="1">
    <citation type="submission" date="2016-03" db="EMBL/GenBank/DDBJ databases">
        <title>Complete genome sequence of Solimmundus cernigliae, representing a novel lineage of polycyclic aromatic hydrocarbon degraders within the Gammaproteobacteria.</title>
        <authorList>
            <person name="Singleton D.R."/>
            <person name="Dickey A.N."/>
            <person name="Scholl E.H."/>
            <person name="Wright F.A."/>
            <person name="Aitken M.D."/>
        </authorList>
    </citation>
    <scope>NUCLEOTIDE SEQUENCE [LARGE SCALE GENOMIC DNA]</scope>
    <source>
        <strain evidence="3">TR3.2</strain>
    </source>
</reference>
<dbReference type="KEGG" id="gbi:PG2T_06960"/>
<evidence type="ECO:0000256" key="1">
    <source>
        <dbReference type="SAM" id="SignalP"/>
    </source>
</evidence>
<dbReference type="EMBL" id="CP014671">
    <property type="protein sequence ID" value="ANX03956.1"/>
    <property type="molecule type" value="Genomic_DNA"/>
</dbReference>
<evidence type="ECO:0008006" key="4">
    <source>
        <dbReference type="Google" id="ProtNLM"/>
    </source>
</evidence>
<dbReference type="InParanoid" id="A0A1B1YT72"/>
<feature type="signal peptide" evidence="1">
    <location>
        <begin position="1"/>
        <end position="23"/>
    </location>
</feature>
<feature type="chain" id="PRO_5008533000" description="DUF4426 domain-containing protein" evidence="1">
    <location>
        <begin position="24"/>
        <end position="160"/>
    </location>
</feature>
<evidence type="ECO:0000313" key="3">
    <source>
        <dbReference type="Proteomes" id="UP000092952"/>
    </source>
</evidence>
<proteinExistence type="predicted"/>
<dbReference type="STRING" id="1810504.PG2T_06960"/>
<dbReference type="Proteomes" id="UP000092952">
    <property type="component" value="Chromosome"/>
</dbReference>
<keyword evidence="3" id="KW-1185">Reference proteome</keyword>
<name>A0A1B1YT72_9GAMM</name>
<protein>
    <recommendedName>
        <fullName evidence="4">DUF4426 domain-containing protein</fullName>
    </recommendedName>
</protein>
<accession>A0A1B1YT72</accession>
<sequence>MDMHMSSVVFGAFLLLAGAGVSAGPAVPAGQPQTVDGMRVYVGVLPAAMVEGHPPGHPEAAMHGGPPRGRHRFHVLVALFDAGSGERIAGAEIEAGVAEVGLAGTQRRLEPMVIAGTETYGGYFKLDGDNPFRITLDIRRPGAQRASRAEFEYRHPWVAR</sequence>
<evidence type="ECO:0000313" key="2">
    <source>
        <dbReference type="EMBL" id="ANX03956.1"/>
    </source>
</evidence>
<gene>
    <name evidence="2" type="ORF">PG2T_06960</name>
</gene>